<proteinExistence type="predicted"/>
<evidence type="ECO:0000313" key="1">
    <source>
        <dbReference type="EMBL" id="KAJ1157359.1"/>
    </source>
</evidence>
<gene>
    <name evidence="1" type="ORF">NDU88_010072</name>
</gene>
<protein>
    <submittedName>
        <fullName evidence="1">Uncharacterized protein</fullName>
    </submittedName>
</protein>
<evidence type="ECO:0000313" key="2">
    <source>
        <dbReference type="Proteomes" id="UP001066276"/>
    </source>
</evidence>
<accession>A0AAV7RYF9</accession>
<dbReference type="AlphaFoldDB" id="A0AAV7RYF9"/>
<name>A0AAV7RYF9_PLEWA</name>
<dbReference type="EMBL" id="JANPWB010000009">
    <property type="protein sequence ID" value="KAJ1157359.1"/>
    <property type="molecule type" value="Genomic_DNA"/>
</dbReference>
<comment type="caution">
    <text evidence="1">The sequence shown here is derived from an EMBL/GenBank/DDBJ whole genome shotgun (WGS) entry which is preliminary data.</text>
</comment>
<sequence>MEDLISRLFLQLQVTHSQPSAGSAQATVRGDSCRPVAPLGCRNIARPHPRTRLITLLCGRGRSCTSLLGRSGGAGEPVPLGGGFWSLLSEARVQPSRGSEVSAILVLRGRRGDTLFPPQPLFFARRCLHRIYWLSKVGYCCQMSQDPCMRFSTIFCLEHKLQYFSVRRAVLPCSQGMDPYRQEMRLQVCGSHDVLHQKGWQHSNSHVILPEIQVDGVYLKKINFCIKVPPSCFEDVKRQTQANVPACRKK</sequence>
<keyword evidence="2" id="KW-1185">Reference proteome</keyword>
<dbReference type="Proteomes" id="UP001066276">
    <property type="component" value="Chromosome 5"/>
</dbReference>
<reference evidence="1" key="1">
    <citation type="journal article" date="2022" name="bioRxiv">
        <title>Sequencing and chromosome-scale assembly of the giantPleurodeles waltlgenome.</title>
        <authorList>
            <person name="Brown T."/>
            <person name="Elewa A."/>
            <person name="Iarovenko S."/>
            <person name="Subramanian E."/>
            <person name="Araus A.J."/>
            <person name="Petzold A."/>
            <person name="Susuki M."/>
            <person name="Suzuki K.-i.T."/>
            <person name="Hayashi T."/>
            <person name="Toyoda A."/>
            <person name="Oliveira C."/>
            <person name="Osipova E."/>
            <person name="Leigh N.D."/>
            <person name="Simon A."/>
            <person name="Yun M.H."/>
        </authorList>
    </citation>
    <scope>NUCLEOTIDE SEQUENCE</scope>
    <source>
        <strain evidence="1">20211129_DDA</strain>
        <tissue evidence="1">Liver</tissue>
    </source>
</reference>
<organism evidence="1 2">
    <name type="scientific">Pleurodeles waltl</name>
    <name type="common">Iberian ribbed newt</name>
    <dbReference type="NCBI Taxonomy" id="8319"/>
    <lineage>
        <taxon>Eukaryota</taxon>
        <taxon>Metazoa</taxon>
        <taxon>Chordata</taxon>
        <taxon>Craniata</taxon>
        <taxon>Vertebrata</taxon>
        <taxon>Euteleostomi</taxon>
        <taxon>Amphibia</taxon>
        <taxon>Batrachia</taxon>
        <taxon>Caudata</taxon>
        <taxon>Salamandroidea</taxon>
        <taxon>Salamandridae</taxon>
        <taxon>Pleurodelinae</taxon>
        <taxon>Pleurodeles</taxon>
    </lineage>
</organism>